<dbReference type="AlphaFoldDB" id="A0A0A9E1N3"/>
<reference evidence="1" key="2">
    <citation type="journal article" date="2015" name="Data Brief">
        <title>Shoot transcriptome of the giant reed, Arundo donax.</title>
        <authorList>
            <person name="Barrero R.A."/>
            <person name="Guerrero F.D."/>
            <person name="Moolhuijzen P."/>
            <person name="Goolsby J.A."/>
            <person name="Tidwell J."/>
            <person name="Bellgard S.E."/>
            <person name="Bellgard M.I."/>
        </authorList>
    </citation>
    <scope>NUCLEOTIDE SEQUENCE</scope>
    <source>
        <tissue evidence="1">Shoot tissue taken approximately 20 cm above the soil surface</tissue>
    </source>
</reference>
<reference evidence="1" key="1">
    <citation type="submission" date="2014-09" db="EMBL/GenBank/DDBJ databases">
        <authorList>
            <person name="Magalhaes I.L.F."/>
            <person name="Oliveira U."/>
            <person name="Santos F.R."/>
            <person name="Vidigal T.H.D.A."/>
            <person name="Brescovit A.D."/>
            <person name="Santos A.J."/>
        </authorList>
    </citation>
    <scope>NUCLEOTIDE SEQUENCE</scope>
    <source>
        <tissue evidence="1">Shoot tissue taken approximately 20 cm above the soil surface</tissue>
    </source>
</reference>
<name>A0A0A9E1N3_ARUDO</name>
<evidence type="ECO:0000313" key="1">
    <source>
        <dbReference type="EMBL" id="JAD92923.1"/>
    </source>
</evidence>
<dbReference type="EMBL" id="GBRH01204972">
    <property type="protein sequence ID" value="JAD92923.1"/>
    <property type="molecule type" value="Transcribed_RNA"/>
</dbReference>
<accession>A0A0A9E1N3</accession>
<proteinExistence type="predicted"/>
<sequence>MKVFKLDPTSLISICNLLHSTC</sequence>
<organism evidence="1">
    <name type="scientific">Arundo donax</name>
    <name type="common">Giant reed</name>
    <name type="synonym">Donax arundinaceus</name>
    <dbReference type="NCBI Taxonomy" id="35708"/>
    <lineage>
        <taxon>Eukaryota</taxon>
        <taxon>Viridiplantae</taxon>
        <taxon>Streptophyta</taxon>
        <taxon>Embryophyta</taxon>
        <taxon>Tracheophyta</taxon>
        <taxon>Spermatophyta</taxon>
        <taxon>Magnoliopsida</taxon>
        <taxon>Liliopsida</taxon>
        <taxon>Poales</taxon>
        <taxon>Poaceae</taxon>
        <taxon>PACMAD clade</taxon>
        <taxon>Arundinoideae</taxon>
        <taxon>Arundineae</taxon>
        <taxon>Arundo</taxon>
    </lineage>
</organism>
<protein>
    <submittedName>
        <fullName evidence="1">Uncharacterized protein</fullName>
    </submittedName>
</protein>